<evidence type="ECO:0000313" key="3">
    <source>
        <dbReference type="Proteomes" id="UP000030765"/>
    </source>
</evidence>
<dbReference type="VEuPathDB" id="VectorBase:ASIC012820"/>
<gene>
    <name evidence="1" type="ORF">ZHAS_00012820</name>
</gene>
<reference evidence="1 3" key="1">
    <citation type="journal article" date="2014" name="BMC Genomics">
        <title>Genome sequence of Anopheles sinensis provides insight into genetics basis of mosquito competence for malaria parasites.</title>
        <authorList>
            <person name="Zhou D."/>
            <person name="Zhang D."/>
            <person name="Ding G."/>
            <person name="Shi L."/>
            <person name="Hou Q."/>
            <person name="Ye Y."/>
            <person name="Xu Y."/>
            <person name="Zhou H."/>
            <person name="Xiong C."/>
            <person name="Li S."/>
            <person name="Yu J."/>
            <person name="Hong S."/>
            <person name="Yu X."/>
            <person name="Zou P."/>
            <person name="Chen C."/>
            <person name="Chang X."/>
            <person name="Wang W."/>
            <person name="Lv Y."/>
            <person name="Sun Y."/>
            <person name="Ma L."/>
            <person name="Shen B."/>
            <person name="Zhu C."/>
        </authorList>
    </citation>
    <scope>NUCLEOTIDE SEQUENCE [LARGE SCALE GENOMIC DNA]</scope>
</reference>
<proteinExistence type="predicted"/>
<evidence type="ECO:0000313" key="1">
    <source>
        <dbReference type="EMBL" id="KFB44908.1"/>
    </source>
</evidence>
<dbReference type="AlphaFoldDB" id="A0A084W3W4"/>
<dbReference type="EMBL" id="KE525295">
    <property type="protein sequence ID" value="KFB44908.1"/>
    <property type="molecule type" value="Genomic_DNA"/>
</dbReference>
<accession>A0A084W3W4</accession>
<name>A0A084W3W4_ANOSI</name>
<keyword evidence="3" id="KW-1185">Reference proteome</keyword>
<reference evidence="2" key="2">
    <citation type="submission" date="2020-05" db="UniProtKB">
        <authorList>
            <consortium name="EnsemblMetazoa"/>
        </authorList>
    </citation>
    <scope>IDENTIFICATION</scope>
</reference>
<organism evidence="1">
    <name type="scientific">Anopheles sinensis</name>
    <name type="common">Mosquito</name>
    <dbReference type="NCBI Taxonomy" id="74873"/>
    <lineage>
        <taxon>Eukaryota</taxon>
        <taxon>Metazoa</taxon>
        <taxon>Ecdysozoa</taxon>
        <taxon>Arthropoda</taxon>
        <taxon>Hexapoda</taxon>
        <taxon>Insecta</taxon>
        <taxon>Pterygota</taxon>
        <taxon>Neoptera</taxon>
        <taxon>Endopterygota</taxon>
        <taxon>Diptera</taxon>
        <taxon>Nematocera</taxon>
        <taxon>Culicoidea</taxon>
        <taxon>Culicidae</taxon>
        <taxon>Anophelinae</taxon>
        <taxon>Anopheles</taxon>
    </lineage>
</organism>
<evidence type="ECO:0000313" key="2">
    <source>
        <dbReference type="EnsemblMetazoa" id="ASIC012820-PA"/>
    </source>
</evidence>
<dbReference type="EMBL" id="ATLV01020173">
    <property type="status" value="NOT_ANNOTATED_CDS"/>
    <property type="molecule type" value="Genomic_DNA"/>
</dbReference>
<dbReference type="Proteomes" id="UP000030765">
    <property type="component" value="Unassembled WGS sequence"/>
</dbReference>
<dbReference type="EnsemblMetazoa" id="ASIC012820-RA">
    <property type="protein sequence ID" value="ASIC012820-PA"/>
    <property type="gene ID" value="ASIC012820"/>
</dbReference>
<sequence length="102" mass="11507">MLDRGPHYFELMVFYLIEIPFGGAVFQRVHSTGLSVQGTILPPRPFAVKISMKTRFGNNFTIKPDLAGDVAITNPVGHTITTLPCQGALIQFNHHQFRRKRE</sequence>
<protein>
    <submittedName>
        <fullName evidence="1 2">Uncharacterized protein</fullName>
    </submittedName>
</protein>